<dbReference type="Proteomes" id="UP000077266">
    <property type="component" value="Unassembled WGS sequence"/>
</dbReference>
<dbReference type="AlphaFoldDB" id="A0A165IDR5"/>
<dbReference type="STRING" id="1314781.A0A165IDR5"/>
<evidence type="ECO:0000256" key="2">
    <source>
        <dbReference type="SAM" id="MobiDB-lite"/>
    </source>
</evidence>
<dbReference type="GO" id="GO:0003723">
    <property type="term" value="F:RNA binding"/>
    <property type="evidence" value="ECO:0007669"/>
    <property type="project" value="UniProtKB-UniRule"/>
</dbReference>
<keyword evidence="1" id="KW-0694">RNA-binding</keyword>
<evidence type="ECO:0000313" key="5">
    <source>
        <dbReference type="Proteomes" id="UP000077266"/>
    </source>
</evidence>
<gene>
    <name evidence="4" type="ORF">EXIGLDRAFT_50893</name>
</gene>
<dbReference type="InterPro" id="IPR014720">
    <property type="entry name" value="dsRBD_dom"/>
</dbReference>
<dbReference type="EMBL" id="KV425992">
    <property type="protein sequence ID" value="KZV93267.1"/>
    <property type="molecule type" value="Genomic_DNA"/>
</dbReference>
<dbReference type="SUPFAM" id="SSF54768">
    <property type="entry name" value="dsRNA-binding domain-like"/>
    <property type="match status" value="1"/>
</dbReference>
<feature type="compositionally biased region" description="Polar residues" evidence="2">
    <location>
        <begin position="7"/>
        <end position="17"/>
    </location>
</feature>
<evidence type="ECO:0000313" key="4">
    <source>
        <dbReference type="EMBL" id="KZV93267.1"/>
    </source>
</evidence>
<dbReference type="Pfam" id="PF00035">
    <property type="entry name" value="dsrm"/>
    <property type="match status" value="1"/>
</dbReference>
<dbReference type="SMART" id="SM00358">
    <property type="entry name" value="DSRM"/>
    <property type="match status" value="1"/>
</dbReference>
<feature type="region of interest" description="Disordered" evidence="2">
    <location>
        <begin position="1"/>
        <end position="118"/>
    </location>
</feature>
<proteinExistence type="predicted"/>
<dbReference type="Gene3D" id="3.30.160.20">
    <property type="match status" value="1"/>
</dbReference>
<feature type="domain" description="DRBM" evidence="3">
    <location>
        <begin position="134"/>
        <end position="188"/>
    </location>
</feature>
<organism evidence="4 5">
    <name type="scientific">Exidia glandulosa HHB12029</name>
    <dbReference type="NCBI Taxonomy" id="1314781"/>
    <lineage>
        <taxon>Eukaryota</taxon>
        <taxon>Fungi</taxon>
        <taxon>Dikarya</taxon>
        <taxon>Basidiomycota</taxon>
        <taxon>Agaricomycotina</taxon>
        <taxon>Agaricomycetes</taxon>
        <taxon>Auriculariales</taxon>
        <taxon>Exidiaceae</taxon>
        <taxon>Exidia</taxon>
    </lineage>
</organism>
<feature type="compositionally biased region" description="Low complexity" evidence="2">
    <location>
        <begin position="83"/>
        <end position="97"/>
    </location>
</feature>
<dbReference type="InParanoid" id="A0A165IDR5"/>
<keyword evidence="5" id="KW-1185">Reference proteome</keyword>
<sequence>MTGGGSMNPTVFSTPTSPHEARASFQQLPFMAPSQPAQPTAPAPPSPSATVGSGYGPAPAMYAAPPPAPSVPPLAPAPVQQTLATPPSSPAARARAPSTPPSPPRLNPPSSSSAPASRFFSGHLNHMAQVNGRKIVTEAPFKPVGEDHMPQWTVCIKVDGVFIASGTGSSKADAKEDAARNVCEKMGWMP</sequence>
<protein>
    <recommendedName>
        <fullName evidence="3">DRBM domain-containing protein</fullName>
    </recommendedName>
</protein>
<dbReference type="OrthoDB" id="3353871at2759"/>
<evidence type="ECO:0000256" key="1">
    <source>
        <dbReference type="PROSITE-ProRule" id="PRU00266"/>
    </source>
</evidence>
<feature type="compositionally biased region" description="Pro residues" evidence="2">
    <location>
        <begin position="98"/>
        <end position="107"/>
    </location>
</feature>
<feature type="compositionally biased region" description="Pro residues" evidence="2">
    <location>
        <begin position="64"/>
        <end position="76"/>
    </location>
</feature>
<feature type="compositionally biased region" description="Low complexity" evidence="2">
    <location>
        <begin position="108"/>
        <end position="118"/>
    </location>
</feature>
<dbReference type="PROSITE" id="PS50137">
    <property type="entry name" value="DS_RBD"/>
    <property type="match status" value="1"/>
</dbReference>
<accession>A0A165IDR5</accession>
<evidence type="ECO:0000259" key="3">
    <source>
        <dbReference type="PROSITE" id="PS50137"/>
    </source>
</evidence>
<name>A0A165IDR5_EXIGL</name>
<reference evidence="4 5" key="1">
    <citation type="journal article" date="2016" name="Mol. Biol. Evol.">
        <title>Comparative Genomics of Early-Diverging Mushroom-Forming Fungi Provides Insights into the Origins of Lignocellulose Decay Capabilities.</title>
        <authorList>
            <person name="Nagy L.G."/>
            <person name="Riley R."/>
            <person name="Tritt A."/>
            <person name="Adam C."/>
            <person name="Daum C."/>
            <person name="Floudas D."/>
            <person name="Sun H."/>
            <person name="Yadav J.S."/>
            <person name="Pangilinan J."/>
            <person name="Larsson K.H."/>
            <person name="Matsuura K."/>
            <person name="Barry K."/>
            <person name="Labutti K."/>
            <person name="Kuo R."/>
            <person name="Ohm R.A."/>
            <person name="Bhattacharya S.S."/>
            <person name="Shirouzu T."/>
            <person name="Yoshinaga Y."/>
            <person name="Martin F.M."/>
            <person name="Grigoriev I.V."/>
            <person name="Hibbett D.S."/>
        </authorList>
    </citation>
    <scope>NUCLEOTIDE SEQUENCE [LARGE SCALE GENOMIC DNA]</scope>
    <source>
        <strain evidence="4 5">HHB12029</strain>
    </source>
</reference>